<sequence>MMSNKLNTFARVRELEGWKAVAFSAALLERMVPNYELFCAAANVEDDNVLRKCLNLIWESLLSPKSKINFSLQLEKVEEATPDTADHDSFGVYPAIDAAIGVAACLNLLLKQDMQGAVVISKLSQGSVENYLLAMGEANEDNVRAHPLMEFEIEVQAQLLDYLNRASHQKDACKQVKELALEEGISNLGIVIDDEAANS</sequence>
<accession>A0ABX1R532</accession>
<reference evidence="1 2" key="1">
    <citation type="submission" date="2020-03" db="EMBL/GenBank/DDBJ databases">
        <title>Alteromonas ponticola sp. nov., isolated from seawater.</title>
        <authorList>
            <person name="Yoon J.-H."/>
            <person name="Kim Y.-O."/>
        </authorList>
    </citation>
    <scope>NUCLEOTIDE SEQUENCE [LARGE SCALE GENOMIC DNA]</scope>
    <source>
        <strain evidence="1 2">MYP5</strain>
    </source>
</reference>
<dbReference type="Proteomes" id="UP000709336">
    <property type="component" value="Unassembled WGS sequence"/>
</dbReference>
<organism evidence="1 2">
    <name type="scientific">Alteromonas ponticola</name>
    <dbReference type="NCBI Taxonomy" id="2720613"/>
    <lineage>
        <taxon>Bacteria</taxon>
        <taxon>Pseudomonadati</taxon>
        <taxon>Pseudomonadota</taxon>
        <taxon>Gammaproteobacteria</taxon>
        <taxon>Alteromonadales</taxon>
        <taxon>Alteromonadaceae</taxon>
        <taxon>Alteromonas/Salinimonas group</taxon>
        <taxon>Alteromonas</taxon>
    </lineage>
</organism>
<dbReference type="Gene3D" id="1.20.1590.10">
    <property type="entry name" value="YP_001051499.1 domain like"/>
    <property type="match status" value="1"/>
</dbReference>
<gene>
    <name evidence="1" type="ORF">HCJ96_09405</name>
</gene>
<dbReference type="RefSeq" id="WP_169211135.1">
    <property type="nucleotide sequence ID" value="NZ_JAATNW010000005.1"/>
</dbReference>
<evidence type="ECO:0000313" key="2">
    <source>
        <dbReference type="Proteomes" id="UP000709336"/>
    </source>
</evidence>
<proteinExistence type="predicted"/>
<dbReference type="Pfam" id="PF04222">
    <property type="entry name" value="DUF416"/>
    <property type="match status" value="1"/>
</dbReference>
<protein>
    <submittedName>
        <fullName evidence="1">YjaG family protein</fullName>
    </submittedName>
</protein>
<keyword evidence="2" id="KW-1185">Reference proteome</keyword>
<name>A0ABX1R532_9ALTE</name>
<dbReference type="InterPro" id="IPR007338">
    <property type="entry name" value="DUF416"/>
</dbReference>
<dbReference type="InterPro" id="IPR023381">
    <property type="entry name" value="YP001051499.1-like_dom_sf"/>
</dbReference>
<dbReference type="EMBL" id="JAATNW010000005">
    <property type="protein sequence ID" value="NMH60232.1"/>
    <property type="molecule type" value="Genomic_DNA"/>
</dbReference>
<evidence type="ECO:0000313" key="1">
    <source>
        <dbReference type="EMBL" id="NMH60232.1"/>
    </source>
</evidence>
<comment type="caution">
    <text evidence="1">The sequence shown here is derived from an EMBL/GenBank/DDBJ whole genome shotgun (WGS) entry which is preliminary data.</text>
</comment>